<gene>
    <name evidence="1" type="ORF">FB560_2902</name>
</gene>
<accession>A0A543BQY0</accession>
<organism evidence="1 2">
    <name type="scientific">Microbacterium saperdae</name>
    <dbReference type="NCBI Taxonomy" id="69368"/>
    <lineage>
        <taxon>Bacteria</taxon>
        <taxon>Bacillati</taxon>
        <taxon>Actinomycetota</taxon>
        <taxon>Actinomycetes</taxon>
        <taxon>Micrococcales</taxon>
        <taxon>Microbacteriaceae</taxon>
        <taxon>Microbacterium</taxon>
    </lineage>
</organism>
<proteinExistence type="predicted"/>
<name>A0A543BQY0_9MICO</name>
<dbReference type="Proteomes" id="UP000317209">
    <property type="component" value="Unassembled WGS sequence"/>
</dbReference>
<sequence length="259" mass="28622">MNKNQDTVVPQFSSTAVIQALAVIDALPHDKYFHFEPGDELYQEIPAVVVKPLAWMGSDPVGWDQDTWVHRVLPLDLEGRKVDVLGAEWDDALSAAPPGLVATWRVTANAAIRIGDLLVISLGQFFPHREVEVDGAPMVELVTFAETLRRKQEAKTAWLDAHPTIAAHKPGWAERVIVEAIDERNPEADVEIWFERDFGPVHLTKCATYNGGTLTWADGSDAPSIHIDRDKREDMTLDGMRELAFALPEAISVVEAASA</sequence>
<dbReference type="AlphaFoldDB" id="A0A543BQY0"/>
<evidence type="ECO:0000313" key="1">
    <source>
        <dbReference type="EMBL" id="TQL87235.1"/>
    </source>
</evidence>
<comment type="caution">
    <text evidence="1">The sequence shown here is derived from an EMBL/GenBank/DDBJ whole genome shotgun (WGS) entry which is preliminary data.</text>
</comment>
<evidence type="ECO:0000313" key="2">
    <source>
        <dbReference type="Proteomes" id="UP000317209"/>
    </source>
</evidence>
<keyword evidence="2" id="KW-1185">Reference proteome</keyword>
<protein>
    <submittedName>
        <fullName evidence="1">Uncharacterized protein</fullName>
    </submittedName>
</protein>
<reference evidence="1 2" key="1">
    <citation type="submission" date="2019-06" db="EMBL/GenBank/DDBJ databases">
        <title>Sequencing the genomes of 1000 actinobacteria strains.</title>
        <authorList>
            <person name="Klenk H.-P."/>
        </authorList>
    </citation>
    <scope>NUCLEOTIDE SEQUENCE [LARGE SCALE GENOMIC DNA]</scope>
    <source>
        <strain evidence="1 2">DSM 20169</strain>
    </source>
</reference>
<dbReference type="EMBL" id="VFOX01000001">
    <property type="protein sequence ID" value="TQL87235.1"/>
    <property type="molecule type" value="Genomic_DNA"/>
</dbReference>